<evidence type="ECO:0000259" key="1">
    <source>
        <dbReference type="Pfam" id="PF18931"/>
    </source>
</evidence>
<evidence type="ECO:0000313" key="2">
    <source>
        <dbReference type="EMBL" id="TDQ03914.1"/>
    </source>
</evidence>
<gene>
    <name evidence="2" type="ORF">C7957_1029</name>
</gene>
<dbReference type="InterPro" id="IPR043735">
    <property type="entry name" value="DUF5680"/>
</dbReference>
<sequence>MEKDNIINFLLKAKKSTYAAKGTEVESSRPQSHDLKYQEDQLLYIDSYLGGEHFAGEEAVWIKETPVWAMNYYGRVLAAGFEGDFLKEALLNVTAEMPYRGPAEYVKDDLKYKCSLKGDFEYFKGYEAIYKKDNKVYECRFHGGIIK</sequence>
<name>A0A4R6SJE9_9FIRM</name>
<protein>
    <recommendedName>
        <fullName evidence="1">DUF5680 domain-containing protein</fullName>
    </recommendedName>
</protein>
<reference evidence="2 3" key="1">
    <citation type="submission" date="2019-03" db="EMBL/GenBank/DDBJ databases">
        <title>Subsurface microbial communities from deep shales in Ohio and West Virginia, USA.</title>
        <authorList>
            <person name="Wrighton K."/>
        </authorList>
    </citation>
    <scope>NUCLEOTIDE SEQUENCE [LARGE SCALE GENOMIC DNA]</scope>
    <source>
        <strain evidence="2 3">MSL 7</strain>
    </source>
</reference>
<feature type="domain" description="DUF5680" evidence="1">
    <location>
        <begin position="46"/>
        <end position="146"/>
    </location>
</feature>
<proteinExistence type="predicted"/>
<dbReference type="Proteomes" id="UP000295176">
    <property type="component" value="Unassembled WGS sequence"/>
</dbReference>
<organism evidence="2 3">
    <name type="scientific">Halanaerobium saccharolyticum</name>
    <dbReference type="NCBI Taxonomy" id="43595"/>
    <lineage>
        <taxon>Bacteria</taxon>
        <taxon>Bacillati</taxon>
        <taxon>Bacillota</taxon>
        <taxon>Clostridia</taxon>
        <taxon>Halanaerobiales</taxon>
        <taxon>Halanaerobiaceae</taxon>
        <taxon>Halanaerobium</taxon>
    </lineage>
</organism>
<dbReference type="AlphaFoldDB" id="A0A4R6SJE9"/>
<dbReference type="Pfam" id="PF18931">
    <property type="entry name" value="DUF5680"/>
    <property type="match status" value="1"/>
</dbReference>
<accession>A0A4R6SJE9</accession>
<dbReference type="EMBL" id="SNXX01000002">
    <property type="protein sequence ID" value="TDQ03914.1"/>
    <property type="molecule type" value="Genomic_DNA"/>
</dbReference>
<evidence type="ECO:0000313" key="3">
    <source>
        <dbReference type="Proteomes" id="UP000295176"/>
    </source>
</evidence>
<comment type="caution">
    <text evidence="2">The sequence shown here is derived from an EMBL/GenBank/DDBJ whole genome shotgun (WGS) entry which is preliminary data.</text>
</comment>
<dbReference type="RefSeq" id="WP_133529543.1">
    <property type="nucleotide sequence ID" value="NZ_JBQPXQ010000047.1"/>
</dbReference>